<organism evidence="3 4">
    <name type="scientific">Merluccius polli</name>
    <name type="common">Benguela hake</name>
    <name type="synonym">Merluccius cadenati</name>
    <dbReference type="NCBI Taxonomy" id="89951"/>
    <lineage>
        <taxon>Eukaryota</taxon>
        <taxon>Metazoa</taxon>
        <taxon>Chordata</taxon>
        <taxon>Craniata</taxon>
        <taxon>Vertebrata</taxon>
        <taxon>Euteleostomi</taxon>
        <taxon>Actinopterygii</taxon>
        <taxon>Neopterygii</taxon>
        <taxon>Teleostei</taxon>
        <taxon>Neoteleostei</taxon>
        <taxon>Acanthomorphata</taxon>
        <taxon>Zeiogadaria</taxon>
        <taxon>Gadariae</taxon>
        <taxon>Gadiformes</taxon>
        <taxon>Gadoidei</taxon>
        <taxon>Merlucciidae</taxon>
        <taxon>Merluccius</taxon>
    </lineage>
</organism>
<evidence type="ECO:0000313" key="3">
    <source>
        <dbReference type="EMBL" id="KAK0150087.1"/>
    </source>
</evidence>
<keyword evidence="2" id="KW-0732">Signal</keyword>
<accession>A0AA47N0M8</accession>
<feature type="region of interest" description="Disordered" evidence="1">
    <location>
        <begin position="366"/>
        <end position="386"/>
    </location>
</feature>
<evidence type="ECO:0000256" key="2">
    <source>
        <dbReference type="SAM" id="SignalP"/>
    </source>
</evidence>
<comment type="caution">
    <text evidence="3">The sequence shown here is derived from an EMBL/GenBank/DDBJ whole genome shotgun (WGS) entry which is preliminary data.</text>
</comment>
<sequence>MPSLTSQIKWFAFLSSVSGQVTCKVSDNSELARVERYPQLLTVLPPRYEYHVCAYEERSTEHDHTHFEATLRVGVTTVTGLKEWLTKTKETSVMWRVSTTRPRTGERVLFKADYKCQHHVSIAETKGKSKNTCCPARMNVTLVRCITEQGRVSRSKDPHLPLYPMLVRIRQVHNHHIYVGAALKHRDVGEEAINGLKRLFEIGHSPSTALAVLKRDLLAEFGEQYESVSANRAICPDLHFCYRLYDKVYKEEFAAQRDQAISACANAELSGRQLDACDKETLHLPDNTPVKEMAHEMLQLTQDGYFNPGLMAMAKQYHQIKSDPSLLLSSFHCFGKTGRAVRRRRPGPMVACQPTALAWRITHAGSGKPKIHHGGPEPEAEGVLNY</sequence>
<protein>
    <submittedName>
        <fullName evidence="3">Uncharacterized protein</fullName>
    </submittedName>
</protein>
<dbReference type="AlphaFoldDB" id="A0AA47N0M8"/>
<name>A0AA47N0M8_MERPO</name>
<proteinExistence type="predicted"/>
<feature type="chain" id="PRO_5041245279" evidence="2">
    <location>
        <begin position="20"/>
        <end position="386"/>
    </location>
</feature>
<evidence type="ECO:0000313" key="4">
    <source>
        <dbReference type="Proteomes" id="UP001174136"/>
    </source>
</evidence>
<evidence type="ECO:0000256" key="1">
    <source>
        <dbReference type="SAM" id="MobiDB-lite"/>
    </source>
</evidence>
<feature type="signal peptide" evidence="2">
    <location>
        <begin position="1"/>
        <end position="19"/>
    </location>
</feature>
<reference evidence="3" key="1">
    <citation type="journal article" date="2023" name="Front. Mar. Sci.">
        <title>A new Merluccius polli reference genome to investigate the effects of global change in West African waters.</title>
        <authorList>
            <person name="Mateo J.L."/>
            <person name="Blanco-Fernandez C."/>
            <person name="Garcia-Vazquez E."/>
            <person name="Machado-Schiaffino G."/>
        </authorList>
    </citation>
    <scope>NUCLEOTIDE SEQUENCE</scope>
    <source>
        <strain evidence="3">C29</strain>
        <tissue evidence="3">Fin</tissue>
    </source>
</reference>
<dbReference type="EMBL" id="JAOPHQ010001666">
    <property type="protein sequence ID" value="KAK0150087.1"/>
    <property type="molecule type" value="Genomic_DNA"/>
</dbReference>
<dbReference type="PANTHER" id="PTHR35385">
    <property type="entry name" value="PROTEIN B, PUTATIVE-RELATED-RELATED"/>
    <property type="match status" value="1"/>
</dbReference>
<keyword evidence="4" id="KW-1185">Reference proteome</keyword>
<gene>
    <name evidence="3" type="ORF">N1851_009151</name>
</gene>
<dbReference type="Proteomes" id="UP001174136">
    <property type="component" value="Unassembled WGS sequence"/>
</dbReference>
<dbReference type="PANTHER" id="PTHR35385:SF2">
    <property type="entry name" value="PROTEIN B, PUTATIVE-RELATED"/>
    <property type="match status" value="1"/>
</dbReference>